<evidence type="ECO:0000313" key="3">
    <source>
        <dbReference type="Proteomes" id="UP000465112"/>
    </source>
</evidence>
<feature type="compositionally biased region" description="Polar residues" evidence="1">
    <location>
        <begin position="42"/>
        <end position="55"/>
    </location>
</feature>
<dbReference type="EMBL" id="VHII01000018">
    <property type="protein sequence ID" value="KAF1376800.1"/>
    <property type="molecule type" value="Genomic_DNA"/>
</dbReference>
<dbReference type="AlphaFoldDB" id="A0A6A5E7Z2"/>
<sequence>MHDDINNTHVVNPTCSCATRDGRRKRRQGGRDTRRRNPPDSRGSNWKASSWQVEQTAVGLTKPRTQ</sequence>
<accession>A0A6A5E7Z2</accession>
<feature type="compositionally biased region" description="Polar residues" evidence="1">
    <location>
        <begin position="7"/>
        <end position="17"/>
    </location>
</feature>
<organism evidence="2 3">
    <name type="scientific">Perca fluviatilis</name>
    <name type="common">European perch</name>
    <dbReference type="NCBI Taxonomy" id="8168"/>
    <lineage>
        <taxon>Eukaryota</taxon>
        <taxon>Metazoa</taxon>
        <taxon>Chordata</taxon>
        <taxon>Craniata</taxon>
        <taxon>Vertebrata</taxon>
        <taxon>Euteleostomi</taxon>
        <taxon>Actinopterygii</taxon>
        <taxon>Neopterygii</taxon>
        <taxon>Teleostei</taxon>
        <taxon>Neoteleostei</taxon>
        <taxon>Acanthomorphata</taxon>
        <taxon>Eupercaria</taxon>
        <taxon>Perciformes</taxon>
        <taxon>Percoidei</taxon>
        <taxon>Percidae</taxon>
        <taxon>Percinae</taxon>
        <taxon>Perca</taxon>
    </lineage>
</organism>
<name>A0A6A5E7Z2_PERFL</name>
<comment type="caution">
    <text evidence="2">The sequence shown here is derived from an EMBL/GenBank/DDBJ whole genome shotgun (WGS) entry which is preliminary data.</text>
</comment>
<dbReference type="Proteomes" id="UP000465112">
    <property type="component" value="Unassembled WGS sequence"/>
</dbReference>
<feature type="compositionally biased region" description="Basic and acidic residues" evidence="1">
    <location>
        <begin position="29"/>
        <end position="39"/>
    </location>
</feature>
<feature type="region of interest" description="Disordered" evidence="1">
    <location>
        <begin position="1"/>
        <end position="66"/>
    </location>
</feature>
<proteinExistence type="predicted"/>
<evidence type="ECO:0000256" key="1">
    <source>
        <dbReference type="SAM" id="MobiDB-lite"/>
    </source>
</evidence>
<protein>
    <submittedName>
        <fullName evidence="2">Uncharacterized protein</fullName>
    </submittedName>
</protein>
<gene>
    <name evidence="2" type="ORF">PFLUV_G00215200</name>
</gene>
<evidence type="ECO:0000313" key="2">
    <source>
        <dbReference type="EMBL" id="KAF1376800.1"/>
    </source>
</evidence>
<reference evidence="2 3" key="1">
    <citation type="submission" date="2019-06" db="EMBL/GenBank/DDBJ databases">
        <title>A chromosome-scale genome assembly of the European perch, Perca fluviatilis.</title>
        <authorList>
            <person name="Roques C."/>
            <person name="Zahm M."/>
            <person name="Cabau C."/>
            <person name="Klopp C."/>
            <person name="Bouchez O."/>
            <person name="Donnadieu C."/>
            <person name="Kuhl H."/>
            <person name="Gislard M."/>
            <person name="Guendouz S."/>
            <person name="Journot L."/>
            <person name="Haffray P."/>
            <person name="Bestin A."/>
            <person name="Morvezen R."/>
            <person name="Feron R."/>
            <person name="Wen M."/>
            <person name="Jouanno E."/>
            <person name="Herpin A."/>
            <person name="Schartl M."/>
            <person name="Postlethwait J."/>
            <person name="Schaerlinger B."/>
            <person name="Chardard D."/>
            <person name="Lecocq T."/>
            <person name="Poncet C."/>
            <person name="Jaffrelo L."/>
            <person name="Lampietro C."/>
            <person name="Guiguen Y."/>
        </authorList>
    </citation>
    <scope>NUCLEOTIDE SEQUENCE [LARGE SCALE GENOMIC DNA]</scope>
    <source>
        <tissue evidence="2">Blood</tissue>
    </source>
</reference>
<keyword evidence="3" id="KW-1185">Reference proteome</keyword>